<dbReference type="InterPro" id="IPR043128">
    <property type="entry name" value="Rev_trsase/Diguanyl_cyclase"/>
</dbReference>
<feature type="domain" description="Reverse transcriptase" evidence="1">
    <location>
        <begin position="2"/>
        <end position="81"/>
    </location>
</feature>
<dbReference type="Proteomes" id="UP000663879">
    <property type="component" value="Unassembled WGS sequence"/>
</dbReference>
<dbReference type="FunFam" id="3.30.70.270:FF:000003">
    <property type="entry name" value="Transposon Ty3-G Gag-Pol polyprotein"/>
    <property type="match status" value="1"/>
</dbReference>
<proteinExistence type="predicted"/>
<dbReference type="InterPro" id="IPR043502">
    <property type="entry name" value="DNA/RNA_pol_sf"/>
</dbReference>
<dbReference type="Gene3D" id="3.30.70.270">
    <property type="match status" value="1"/>
</dbReference>
<comment type="caution">
    <text evidence="2">The sequence shown here is derived from an EMBL/GenBank/DDBJ whole genome shotgun (WGS) entry which is preliminary data.</text>
</comment>
<dbReference type="InterPro" id="IPR000477">
    <property type="entry name" value="RT_dom"/>
</dbReference>
<evidence type="ECO:0000313" key="2">
    <source>
        <dbReference type="EMBL" id="CAF0878719.1"/>
    </source>
</evidence>
<dbReference type="OrthoDB" id="41323at2759"/>
<reference evidence="2" key="1">
    <citation type="submission" date="2021-02" db="EMBL/GenBank/DDBJ databases">
        <authorList>
            <person name="Nowell W R."/>
        </authorList>
    </citation>
    <scope>NUCLEOTIDE SEQUENCE</scope>
    <source>
        <strain evidence="2">Ploen Becks lab</strain>
    </source>
</reference>
<sequence length="104" mass="11978">MMSFGLCKAGARFQRVMEKVLANLTNSTAYIDDILTFSKNFDEHLIHLENLFKKLKEANIKVVTSKCKITSDETTFLGYKISSEGITIREDRIKTIKNIQDRQM</sequence>
<dbReference type="PANTHER" id="PTHR33064:SF37">
    <property type="entry name" value="RIBONUCLEASE H"/>
    <property type="match status" value="1"/>
</dbReference>
<dbReference type="Pfam" id="PF00078">
    <property type="entry name" value="RVT_1"/>
    <property type="match status" value="1"/>
</dbReference>
<gene>
    <name evidence="2" type="ORF">OXX778_LOCUS10303</name>
</gene>
<dbReference type="EMBL" id="CAJNOC010001616">
    <property type="protein sequence ID" value="CAF0878719.1"/>
    <property type="molecule type" value="Genomic_DNA"/>
</dbReference>
<feature type="non-terminal residue" evidence="2">
    <location>
        <position position="104"/>
    </location>
</feature>
<organism evidence="2 3">
    <name type="scientific">Brachionus calyciflorus</name>
    <dbReference type="NCBI Taxonomy" id="104777"/>
    <lineage>
        <taxon>Eukaryota</taxon>
        <taxon>Metazoa</taxon>
        <taxon>Spiralia</taxon>
        <taxon>Gnathifera</taxon>
        <taxon>Rotifera</taxon>
        <taxon>Eurotatoria</taxon>
        <taxon>Monogononta</taxon>
        <taxon>Pseudotrocha</taxon>
        <taxon>Ploima</taxon>
        <taxon>Brachionidae</taxon>
        <taxon>Brachionus</taxon>
    </lineage>
</organism>
<protein>
    <recommendedName>
        <fullName evidence="1">Reverse transcriptase domain-containing protein</fullName>
    </recommendedName>
</protein>
<evidence type="ECO:0000313" key="3">
    <source>
        <dbReference type="Proteomes" id="UP000663879"/>
    </source>
</evidence>
<evidence type="ECO:0000259" key="1">
    <source>
        <dbReference type="Pfam" id="PF00078"/>
    </source>
</evidence>
<dbReference type="SUPFAM" id="SSF56672">
    <property type="entry name" value="DNA/RNA polymerases"/>
    <property type="match status" value="1"/>
</dbReference>
<dbReference type="PANTHER" id="PTHR33064">
    <property type="entry name" value="POL PROTEIN"/>
    <property type="match status" value="1"/>
</dbReference>
<keyword evidence="3" id="KW-1185">Reference proteome</keyword>
<dbReference type="AlphaFoldDB" id="A0A813Y5Z1"/>
<accession>A0A813Y5Z1</accession>
<name>A0A813Y5Z1_9BILA</name>
<dbReference type="InterPro" id="IPR051320">
    <property type="entry name" value="Viral_Replic_Matur_Polypro"/>
</dbReference>